<dbReference type="PROSITE" id="PS00093">
    <property type="entry name" value="N4_MTASE"/>
    <property type="match status" value="1"/>
</dbReference>
<protein>
    <recommendedName>
        <fullName evidence="2">site-specific DNA-methyltransferase (cytosine-N(4)-specific)</fullName>
        <ecNumber evidence="2">2.1.1.113</ecNumber>
    </recommendedName>
</protein>
<dbReference type="AlphaFoldDB" id="A0AAE7E1I5"/>
<evidence type="ECO:0000256" key="5">
    <source>
        <dbReference type="ARBA" id="ARBA00022691"/>
    </source>
</evidence>
<organism evidence="8 9">
    <name type="scientific">Arcobacter aquimarinus</name>
    <dbReference type="NCBI Taxonomy" id="1315211"/>
    <lineage>
        <taxon>Bacteria</taxon>
        <taxon>Pseudomonadati</taxon>
        <taxon>Campylobacterota</taxon>
        <taxon>Epsilonproteobacteria</taxon>
        <taxon>Campylobacterales</taxon>
        <taxon>Arcobacteraceae</taxon>
        <taxon>Arcobacter</taxon>
    </lineage>
</organism>
<evidence type="ECO:0000256" key="7">
    <source>
        <dbReference type="ARBA" id="ARBA00049120"/>
    </source>
</evidence>
<proteinExistence type="inferred from homology"/>
<keyword evidence="3 8" id="KW-0489">Methyltransferase</keyword>
<comment type="similarity">
    <text evidence="1">Belongs to the N(4)/N(6)-methyltransferase family. N(4) subfamily.</text>
</comment>
<gene>
    <name evidence="8" type="ORF">AAQM_2431</name>
</gene>
<dbReference type="GO" id="GO:0015667">
    <property type="term" value="F:site-specific DNA-methyltransferase (cytosine-N4-specific) activity"/>
    <property type="evidence" value="ECO:0007669"/>
    <property type="project" value="UniProtKB-EC"/>
</dbReference>
<name>A0AAE7E1I5_9BACT</name>
<reference evidence="8 9" key="1">
    <citation type="submission" date="2018-07" db="EMBL/GenBank/DDBJ databases">
        <title>Identification of phenol metabolism pathways in Arcobacter.</title>
        <authorList>
            <person name="Miller W.G."/>
            <person name="Yee E."/>
            <person name="Bono J.L."/>
        </authorList>
    </citation>
    <scope>NUCLEOTIDE SEQUENCE [LARGE SCALE GENOMIC DNA]</scope>
    <source>
        <strain evidence="8 9">W63</strain>
    </source>
</reference>
<evidence type="ECO:0000256" key="2">
    <source>
        <dbReference type="ARBA" id="ARBA00012185"/>
    </source>
</evidence>
<dbReference type="SUPFAM" id="SSF53335">
    <property type="entry name" value="S-adenosyl-L-methionine-dependent methyltransferases"/>
    <property type="match status" value="1"/>
</dbReference>
<dbReference type="InterPro" id="IPR029063">
    <property type="entry name" value="SAM-dependent_MTases_sf"/>
</dbReference>
<dbReference type="EMBL" id="CP030944">
    <property type="protein sequence ID" value="QKE27128.1"/>
    <property type="molecule type" value="Genomic_DNA"/>
</dbReference>
<dbReference type="KEGG" id="aaqi:AAQM_2431"/>
<evidence type="ECO:0000256" key="4">
    <source>
        <dbReference type="ARBA" id="ARBA00022679"/>
    </source>
</evidence>
<sequence>MNKQQKPIHTNIDLLQTRFTYLKSLGDEFWSFKNDYKRDHSHSYFRYPAMMVPQMIRKILDEICRTDPNIKHIHDPFVGSGTILTESMLRGLEFTGRDINPLSILLCKVKSGPFYQKALENKINNLYNVISDDTLSIIDLNFKNIDKWFRKDIQIELCRIRRSIKKEKTPWIRRFFWVAFAETVRLVSNSRTTTYKLHIREKEQIESRNLDVKKIFKKNLEDNFFQFKETRTYLKKNGLLNKDTYKKDIRLILGDAKKKLKIKNKFDLILTSPPYGDNHTTVTYGQYSYLPLSWIDLEDIDKRITPKCLENFSMIDSMSLGGRSFSNLKKEKYLKNLSPTYAQYIRIFADKPKELINKLTSFFYDLDQTLSPLCENLNDNGYLIWTLGNRTVGGINIELDKVLIELFKAKNIRLIDIFYRPIPNKRMASKNKSAKTMTRESIVIFKKHNEEIFLTKK</sequence>
<evidence type="ECO:0000313" key="8">
    <source>
        <dbReference type="EMBL" id="QKE27128.1"/>
    </source>
</evidence>
<keyword evidence="9" id="KW-1185">Reference proteome</keyword>
<evidence type="ECO:0000256" key="6">
    <source>
        <dbReference type="ARBA" id="ARBA00022747"/>
    </source>
</evidence>
<evidence type="ECO:0000256" key="3">
    <source>
        <dbReference type="ARBA" id="ARBA00022603"/>
    </source>
</evidence>
<dbReference type="GO" id="GO:0032259">
    <property type="term" value="P:methylation"/>
    <property type="evidence" value="ECO:0007669"/>
    <property type="project" value="UniProtKB-KW"/>
</dbReference>
<dbReference type="GO" id="GO:0009307">
    <property type="term" value="P:DNA restriction-modification system"/>
    <property type="evidence" value="ECO:0007669"/>
    <property type="project" value="UniProtKB-KW"/>
</dbReference>
<dbReference type="GO" id="GO:0003677">
    <property type="term" value="F:DNA binding"/>
    <property type="evidence" value="ECO:0007669"/>
    <property type="project" value="InterPro"/>
</dbReference>
<dbReference type="Gene3D" id="3.40.50.150">
    <property type="entry name" value="Vaccinia Virus protein VP39"/>
    <property type="match status" value="2"/>
</dbReference>
<accession>A0AAE7E1I5</accession>
<comment type="catalytic activity">
    <reaction evidence="7">
        <text>a 2'-deoxycytidine in DNA + S-adenosyl-L-methionine = an N(4)-methyl-2'-deoxycytidine in DNA + S-adenosyl-L-homocysteine + H(+)</text>
        <dbReference type="Rhea" id="RHEA:16857"/>
        <dbReference type="Rhea" id="RHEA-COMP:11369"/>
        <dbReference type="Rhea" id="RHEA-COMP:13674"/>
        <dbReference type="ChEBI" id="CHEBI:15378"/>
        <dbReference type="ChEBI" id="CHEBI:57856"/>
        <dbReference type="ChEBI" id="CHEBI:59789"/>
        <dbReference type="ChEBI" id="CHEBI:85452"/>
        <dbReference type="ChEBI" id="CHEBI:137933"/>
        <dbReference type="EC" id="2.1.1.113"/>
    </reaction>
</comment>
<dbReference type="Proteomes" id="UP000502065">
    <property type="component" value="Chromosome"/>
</dbReference>
<evidence type="ECO:0000313" key="9">
    <source>
        <dbReference type="Proteomes" id="UP000502065"/>
    </source>
</evidence>
<dbReference type="InterPro" id="IPR017985">
    <property type="entry name" value="MeTrfase_CN4_CS"/>
</dbReference>
<evidence type="ECO:0000256" key="1">
    <source>
        <dbReference type="ARBA" id="ARBA00010203"/>
    </source>
</evidence>
<keyword evidence="6" id="KW-0680">Restriction system</keyword>
<dbReference type="EC" id="2.1.1.113" evidence="2"/>
<keyword evidence="4" id="KW-0808">Transferase</keyword>
<dbReference type="RefSeq" id="WP_129095192.1">
    <property type="nucleotide sequence ID" value="NZ_CBCSAE010000009.1"/>
</dbReference>
<dbReference type="REBASE" id="385933">
    <property type="entry name" value="M.AaqW63ORF2431P"/>
</dbReference>
<keyword evidence="5" id="KW-0949">S-adenosyl-L-methionine</keyword>